<protein>
    <recommendedName>
        <fullName evidence="3">Aminoglycoside phosphotransferase domain-containing protein</fullName>
    </recommendedName>
</protein>
<sequence>MVWEPELLPFIRNSLLESPLPSKKEIRACTNILFDRLYKVVAMNGGIVVKFGRGVKAYEGQVLIFLKHHGPIIPAPRLYAMYKDTETLVTFLVMKPNFVAGMVANYRAHIEQNRRPDCKVCYYKEYLLSLLKGHQLMLTHKDVQLKSIMFFVASSPIVFMYWDSDSCLRIQQFLEVRPAEQAVMRIVDRDAGL</sequence>
<proteinExistence type="predicted"/>
<dbReference type="AlphaFoldDB" id="A0A8T8WJ60"/>
<reference evidence="1 2" key="1">
    <citation type="submission" date="2018-02" db="EMBL/GenBank/DDBJ databases">
        <title>The genomes of Aspergillus section Nigri reveals drivers in fungal speciation.</title>
        <authorList>
            <consortium name="DOE Joint Genome Institute"/>
            <person name="Vesth T.C."/>
            <person name="Nybo J."/>
            <person name="Theobald S."/>
            <person name="Brandl J."/>
            <person name="Frisvad J.C."/>
            <person name="Nielsen K.F."/>
            <person name="Lyhne E.K."/>
            <person name="Kogle M.E."/>
            <person name="Kuo A."/>
            <person name="Riley R."/>
            <person name="Clum A."/>
            <person name="Nolan M."/>
            <person name="Lipzen A."/>
            <person name="Salamov A."/>
            <person name="Henrissat B."/>
            <person name="Wiebenga A."/>
            <person name="De vries R.P."/>
            <person name="Grigoriev I.V."/>
            <person name="Mortensen U.H."/>
            <person name="Andersen M.R."/>
            <person name="Baker S.E."/>
        </authorList>
    </citation>
    <scope>NUCLEOTIDE SEQUENCE [LARGE SCALE GENOMIC DNA]</scope>
    <source>
        <strain evidence="1 2">CBS 114.51</strain>
    </source>
</reference>
<evidence type="ECO:0008006" key="3">
    <source>
        <dbReference type="Google" id="ProtNLM"/>
    </source>
</evidence>
<dbReference type="EMBL" id="KZ824920">
    <property type="protein sequence ID" value="RAH75736.1"/>
    <property type="molecule type" value="Genomic_DNA"/>
</dbReference>
<evidence type="ECO:0000313" key="2">
    <source>
        <dbReference type="Proteomes" id="UP000249497"/>
    </source>
</evidence>
<keyword evidence="2" id="KW-1185">Reference proteome</keyword>
<name>A0A8T8WJ60_ASPJA</name>
<dbReference type="RefSeq" id="XP_025521630.1">
    <property type="nucleotide sequence ID" value="XM_025675412.1"/>
</dbReference>
<dbReference type="OrthoDB" id="4177236at2759"/>
<dbReference type="GeneID" id="37179104"/>
<accession>A0A8T8WJ60</accession>
<dbReference type="Proteomes" id="UP000249497">
    <property type="component" value="Unassembled WGS sequence"/>
</dbReference>
<evidence type="ECO:0000313" key="1">
    <source>
        <dbReference type="EMBL" id="RAH75736.1"/>
    </source>
</evidence>
<gene>
    <name evidence="1" type="ORF">BO86DRAFT_423702</name>
</gene>
<organism evidence="1 2">
    <name type="scientific">Aspergillus japonicus CBS 114.51</name>
    <dbReference type="NCBI Taxonomy" id="1448312"/>
    <lineage>
        <taxon>Eukaryota</taxon>
        <taxon>Fungi</taxon>
        <taxon>Dikarya</taxon>
        <taxon>Ascomycota</taxon>
        <taxon>Pezizomycotina</taxon>
        <taxon>Eurotiomycetes</taxon>
        <taxon>Eurotiomycetidae</taxon>
        <taxon>Eurotiales</taxon>
        <taxon>Aspergillaceae</taxon>
        <taxon>Aspergillus</taxon>
        <taxon>Aspergillus subgen. Circumdati</taxon>
    </lineage>
</organism>